<evidence type="ECO:0000256" key="3">
    <source>
        <dbReference type="ARBA" id="ARBA00023163"/>
    </source>
</evidence>
<feature type="domain" description="HTH lacI-type" evidence="5">
    <location>
        <begin position="36"/>
        <end position="90"/>
    </location>
</feature>
<dbReference type="PANTHER" id="PTHR30146:SF147">
    <property type="entry name" value="HTH-TYPE TRANSCRIPTIONAL REGULATOR DEGA"/>
    <property type="match status" value="1"/>
</dbReference>
<keyword evidence="1" id="KW-0805">Transcription regulation</keyword>
<dbReference type="PROSITE" id="PS50932">
    <property type="entry name" value="HTH_LACI_2"/>
    <property type="match status" value="1"/>
</dbReference>
<evidence type="ECO:0000256" key="4">
    <source>
        <dbReference type="SAM" id="MobiDB-lite"/>
    </source>
</evidence>
<dbReference type="Gene3D" id="1.10.260.40">
    <property type="entry name" value="lambda repressor-like DNA-binding domains"/>
    <property type="match status" value="1"/>
</dbReference>
<dbReference type="InterPro" id="IPR000843">
    <property type="entry name" value="HTH_LacI"/>
</dbReference>
<dbReference type="Gene3D" id="3.40.50.2300">
    <property type="match status" value="2"/>
</dbReference>
<keyword evidence="7" id="KW-1185">Reference proteome</keyword>
<evidence type="ECO:0000256" key="1">
    <source>
        <dbReference type="ARBA" id="ARBA00023015"/>
    </source>
</evidence>
<reference evidence="7" key="1">
    <citation type="journal article" date="2019" name="Int. J. Syst. Evol. Microbiol.">
        <title>The Global Catalogue of Microorganisms (GCM) 10K type strain sequencing project: providing services to taxonomists for standard genome sequencing and annotation.</title>
        <authorList>
            <consortium name="The Broad Institute Genomics Platform"/>
            <consortium name="The Broad Institute Genome Sequencing Center for Infectious Disease"/>
            <person name="Wu L."/>
            <person name="Ma J."/>
        </authorList>
    </citation>
    <scope>NUCLEOTIDE SEQUENCE [LARGE SCALE GENOMIC DNA]</scope>
    <source>
        <strain evidence="7">JCM 16548</strain>
    </source>
</reference>
<dbReference type="InterPro" id="IPR046335">
    <property type="entry name" value="LacI/GalR-like_sensor"/>
</dbReference>
<keyword evidence="2 6" id="KW-0238">DNA-binding</keyword>
<dbReference type="EMBL" id="BAAAYX010000005">
    <property type="protein sequence ID" value="GAA3703517.1"/>
    <property type="molecule type" value="Genomic_DNA"/>
</dbReference>
<evidence type="ECO:0000259" key="5">
    <source>
        <dbReference type="PROSITE" id="PS50932"/>
    </source>
</evidence>
<dbReference type="Pfam" id="PF13377">
    <property type="entry name" value="Peripla_BP_3"/>
    <property type="match status" value="1"/>
</dbReference>
<dbReference type="InterPro" id="IPR010982">
    <property type="entry name" value="Lambda_DNA-bd_dom_sf"/>
</dbReference>
<dbReference type="SUPFAM" id="SSF53822">
    <property type="entry name" value="Periplasmic binding protein-like I"/>
    <property type="match status" value="1"/>
</dbReference>
<proteinExistence type="predicted"/>
<accession>A0ABP7DBQ8</accession>
<dbReference type="SUPFAM" id="SSF47413">
    <property type="entry name" value="lambda repressor-like DNA-binding domains"/>
    <property type="match status" value="1"/>
</dbReference>
<dbReference type="GO" id="GO:0003677">
    <property type="term" value="F:DNA binding"/>
    <property type="evidence" value="ECO:0007669"/>
    <property type="project" value="UniProtKB-KW"/>
</dbReference>
<feature type="region of interest" description="Disordered" evidence="4">
    <location>
        <begin position="1"/>
        <end position="29"/>
    </location>
</feature>
<dbReference type="Proteomes" id="UP001500051">
    <property type="component" value="Unassembled WGS sequence"/>
</dbReference>
<sequence>MNVNTLAGIRSERGVGGDTKVSRVGSDGGEAENGPVTIYDVAEAAGVAASTVSRALSKPGRVSFRTAEHVRVVAARLGYRTEETERDPKTDTSLIAMVVADITNPVFYGMIRGAERAARHAGCTLVLAESQESAAAEHEALERIVPAVDAVILASSRMSDAAIRTLAKSVRVVVLNRMVDQVPSVATDTVQAVRFAADHLLSHGHRSLTYLAGPEASWSDGMRWRGVLEAGQQLALRVRRSGPHRPTIAGGREAAAEWLENPTSAVIAYNDLVAIGFLQGVSEAGRRVPDDVSVIGFDNIRDGELVVPGLTTLASPLASLGSAAVQHLQRPRNATAEPAPLLLPSRLVVRGSTGPAH</sequence>
<gene>
    <name evidence="6" type="ORF">GCM10022204_20940</name>
</gene>
<keyword evidence="3" id="KW-0804">Transcription</keyword>
<protein>
    <submittedName>
        <fullName evidence="6">LacI family DNA-binding transcriptional regulator</fullName>
    </submittedName>
</protein>
<name>A0ABP7DBQ8_9ACTN</name>
<dbReference type="CDD" id="cd06267">
    <property type="entry name" value="PBP1_LacI_sugar_binding-like"/>
    <property type="match status" value="1"/>
</dbReference>
<dbReference type="InterPro" id="IPR028082">
    <property type="entry name" value="Peripla_BP_I"/>
</dbReference>
<comment type="caution">
    <text evidence="6">The sequence shown here is derived from an EMBL/GenBank/DDBJ whole genome shotgun (WGS) entry which is preliminary data.</text>
</comment>
<dbReference type="CDD" id="cd01392">
    <property type="entry name" value="HTH_LacI"/>
    <property type="match status" value="1"/>
</dbReference>
<evidence type="ECO:0000313" key="6">
    <source>
        <dbReference type="EMBL" id="GAA3703517.1"/>
    </source>
</evidence>
<organism evidence="6 7">
    <name type="scientific">Microlunatus aurantiacus</name>
    <dbReference type="NCBI Taxonomy" id="446786"/>
    <lineage>
        <taxon>Bacteria</taxon>
        <taxon>Bacillati</taxon>
        <taxon>Actinomycetota</taxon>
        <taxon>Actinomycetes</taxon>
        <taxon>Propionibacteriales</taxon>
        <taxon>Propionibacteriaceae</taxon>
        <taxon>Microlunatus</taxon>
    </lineage>
</organism>
<dbReference type="PANTHER" id="PTHR30146">
    <property type="entry name" value="LACI-RELATED TRANSCRIPTIONAL REPRESSOR"/>
    <property type="match status" value="1"/>
</dbReference>
<evidence type="ECO:0000256" key="2">
    <source>
        <dbReference type="ARBA" id="ARBA00023125"/>
    </source>
</evidence>
<dbReference type="Pfam" id="PF00356">
    <property type="entry name" value="LacI"/>
    <property type="match status" value="1"/>
</dbReference>
<dbReference type="SMART" id="SM00354">
    <property type="entry name" value="HTH_LACI"/>
    <property type="match status" value="1"/>
</dbReference>
<evidence type="ECO:0000313" key="7">
    <source>
        <dbReference type="Proteomes" id="UP001500051"/>
    </source>
</evidence>